<dbReference type="PANTHER" id="PTHR43050">
    <property type="entry name" value="SERINE / THREONINE RACEMASE FAMILY MEMBER"/>
    <property type="match status" value="1"/>
</dbReference>
<dbReference type="InterPro" id="IPR001926">
    <property type="entry name" value="TrpB-like_PALP"/>
</dbReference>
<evidence type="ECO:0000256" key="1">
    <source>
        <dbReference type="ARBA" id="ARBA00001933"/>
    </source>
</evidence>
<feature type="region of interest" description="Disordered" evidence="5">
    <location>
        <begin position="234"/>
        <end position="254"/>
    </location>
</feature>
<dbReference type="AlphaFoldDB" id="Q0CS26"/>
<feature type="compositionally biased region" description="Basic residues" evidence="5">
    <location>
        <begin position="234"/>
        <end position="246"/>
    </location>
</feature>
<keyword evidence="4" id="KW-0456">Lyase</keyword>
<dbReference type="GO" id="GO:0030170">
    <property type="term" value="F:pyridoxal phosphate binding"/>
    <property type="evidence" value="ECO:0007669"/>
    <property type="project" value="TreeGrafter"/>
</dbReference>
<evidence type="ECO:0000313" key="7">
    <source>
        <dbReference type="EMBL" id="EAU36782.1"/>
    </source>
</evidence>
<feature type="domain" description="Tryptophan synthase beta chain-like PALP" evidence="6">
    <location>
        <begin position="66"/>
        <end position="208"/>
    </location>
</feature>
<dbReference type="Proteomes" id="UP000007963">
    <property type="component" value="Unassembled WGS sequence"/>
</dbReference>
<keyword evidence="3" id="KW-0663">Pyridoxal phosphate</keyword>
<gene>
    <name evidence="7" type="ORF">ATEG_03508</name>
</gene>
<evidence type="ECO:0000313" key="8">
    <source>
        <dbReference type="Proteomes" id="UP000007963"/>
    </source>
</evidence>
<dbReference type="FunFam" id="3.40.50.1100:FF:000005">
    <property type="entry name" value="Threonine dehydratase catabolic"/>
    <property type="match status" value="1"/>
</dbReference>
<dbReference type="InterPro" id="IPR036052">
    <property type="entry name" value="TrpB-like_PALP_sf"/>
</dbReference>
<sequence>MTDLKSKVEALTPEAILAAYQLVQPFVYSTPLLTNTTLNKLASTPQTPESLIGTPYEGQPPANPTFRFFFKCENFQRIGAFKARGAFHALLRLILERGESEVKKRGVITHSSGPSCPRGNHAQALALAAATLNIPAYIVMPSISTPSKIAGTRSHGAQVIFSGSTSTEREAVVAEIQAKTDAILVPPYDDFNVICGQGTTALDMEKQYRALGEGVAAFERAQCRCLSRCARAGRRDHPPRRRRAQRRRGDLLLR</sequence>
<dbReference type="GO" id="GO:0008721">
    <property type="term" value="F:D-serine ammonia-lyase activity"/>
    <property type="evidence" value="ECO:0007669"/>
    <property type="project" value="TreeGrafter"/>
</dbReference>
<accession>Q0CS26</accession>
<dbReference type="RefSeq" id="XP_001212686.1">
    <property type="nucleotide sequence ID" value="XM_001212686.1"/>
</dbReference>
<dbReference type="eggNOG" id="KOG1251">
    <property type="taxonomic scope" value="Eukaryota"/>
</dbReference>
<dbReference type="OrthoDB" id="271064at2759"/>
<organism evidence="7 8">
    <name type="scientific">Aspergillus terreus (strain NIH 2624 / FGSC A1156)</name>
    <dbReference type="NCBI Taxonomy" id="341663"/>
    <lineage>
        <taxon>Eukaryota</taxon>
        <taxon>Fungi</taxon>
        <taxon>Dikarya</taxon>
        <taxon>Ascomycota</taxon>
        <taxon>Pezizomycotina</taxon>
        <taxon>Eurotiomycetes</taxon>
        <taxon>Eurotiomycetidae</taxon>
        <taxon>Eurotiales</taxon>
        <taxon>Aspergillaceae</taxon>
        <taxon>Aspergillus</taxon>
        <taxon>Aspergillus subgen. Circumdati</taxon>
    </lineage>
</organism>
<evidence type="ECO:0000256" key="5">
    <source>
        <dbReference type="SAM" id="MobiDB-lite"/>
    </source>
</evidence>
<evidence type="ECO:0000256" key="4">
    <source>
        <dbReference type="ARBA" id="ARBA00023239"/>
    </source>
</evidence>
<name>Q0CS26_ASPTN</name>
<dbReference type="EMBL" id="CH476597">
    <property type="protein sequence ID" value="EAU36782.1"/>
    <property type="molecule type" value="Genomic_DNA"/>
</dbReference>
<reference evidence="8" key="1">
    <citation type="submission" date="2005-09" db="EMBL/GenBank/DDBJ databases">
        <title>Annotation of the Aspergillus terreus NIH2624 genome.</title>
        <authorList>
            <person name="Birren B.W."/>
            <person name="Lander E.S."/>
            <person name="Galagan J.E."/>
            <person name="Nusbaum C."/>
            <person name="Devon K."/>
            <person name="Henn M."/>
            <person name="Ma L.-J."/>
            <person name="Jaffe D.B."/>
            <person name="Butler J."/>
            <person name="Alvarez P."/>
            <person name="Gnerre S."/>
            <person name="Grabherr M."/>
            <person name="Kleber M."/>
            <person name="Mauceli E.W."/>
            <person name="Brockman W."/>
            <person name="Rounsley S."/>
            <person name="Young S.K."/>
            <person name="LaButti K."/>
            <person name="Pushparaj V."/>
            <person name="DeCaprio D."/>
            <person name="Crawford M."/>
            <person name="Koehrsen M."/>
            <person name="Engels R."/>
            <person name="Montgomery P."/>
            <person name="Pearson M."/>
            <person name="Howarth C."/>
            <person name="Larson L."/>
            <person name="Luoma S."/>
            <person name="White J."/>
            <person name="Alvarado L."/>
            <person name="Kodira C.D."/>
            <person name="Zeng Q."/>
            <person name="Oleary S."/>
            <person name="Yandava C."/>
            <person name="Denning D.W."/>
            <person name="Nierman W.C."/>
            <person name="Milne T."/>
            <person name="Madden K."/>
        </authorList>
    </citation>
    <scope>NUCLEOTIDE SEQUENCE [LARGE SCALE GENOMIC DNA]</scope>
    <source>
        <strain evidence="8">NIH 2624 / FGSC A1156</strain>
    </source>
</reference>
<dbReference type="Pfam" id="PF00291">
    <property type="entry name" value="PALP"/>
    <property type="match status" value="1"/>
</dbReference>
<dbReference type="OMA" id="SSTILXS"/>
<proteinExistence type="inferred from homology"/>
<protein>
    <recommendedName>
        <fullName evidence="6">Tryptophan synthase beta chain-like PALP domain-containing protein</fullName>
    </recommendedName>
</protein>
<dbReference type="GO" id="GO:0030378">
    <property type="term" value="F:serine racemase activity"/>
    <property type="evidence" value="ECO:0007669"/>
    <property type="project" value="TreeGrafter"/>
</dbReference>
<dbReference type="GeneID" id="4317982"/>
<dbReference type="GO" id="GO:0003941">
    <property type="term" value="F:L-serine ammonia-lyase activity"/>
    <property type="evidence" value="ECO:0007669"/>
    <property type="project" value="TreeGrafter"/>
</dbReference>
<dbReference type="Gene3D" id="3.40.50.1100">
    <property type="match status" value="2"/>
</dbReference>
<dbReference type="HOGENOM" id="CLU_021152_4_2_1"/>
<evidence type="ECO:0000256" key="2">
    <source>
        <dbReference type="ARBA" id="ARBA00010869"/>
    </source>
</evidence>
<comment type="cofactor">
    <cofactor evidence="1">
        <name>pyridoxal 5'-phosphate</name>
        <dbReference type="ChEBI" id="CHEBI:597326"/>
    </cofactor>
</comment>
<dbReference type="SUPFAM" id="SSF53686">
    <property type="entry name" value="Tryptophan synthase beta subunit-like PLP-dependent enzymes"/>
    <property type="match status" value="1"/>
</dbReference>
<dbReference type="STRING" id="341663.Q0CS26"/>
<evidence type="ECO:0000256" key="3">
    <source>
        <dbReference type="ARBA" id="ARBA00022898"/>
    </source>
</evidence>
<dbReference type="GO" id="GO:0018114">
    <property type="term" value="F:threonine racemase activity"/>
    <property type="evidence" value="ECO:0007669"/>
    <property type="project" value="TreeGrafter"/>
</dbReference>
<evidence type="ECO:0000259" key="6">
    <source>
        <dbReference type="Pfam" id="PF00291"/>
    </source>
</evidence>
<dbReference type="GO" id="GO:0000287">
    <property type="term" value="F:magnesium ion binding"/>
    <property type="evidence" value="ECO:0007669"/>
    <property type="project" value="TreeGrafter"/>
</dbReference>
<dbReference type="VEuPathDB" id="FungiDB:ATEG_03508"/>
<comment type="similarity">
    <text evidence="2">Belongs to the serine/threonine dehydratase family.</text>
</comment>
<dbReference type="PANTHER" id="PTHR43050:SF1">
    <property type="entry name" value="SERINE RACEMASE"/>
    <property type="match status" value="1"/>
</dbReference>
<dbReference type="GO" id="GO:0005524">
    <property type="term" value="F:ATP binding"/>
    <property type="evidence" value="ECO:0007669"/>
    <property type="project" value="TreeGrafter"/>
</dbReference>